<evidence type="ECO:0000313" key="4">
    <source>
        <dbReference type="Proteomes" id="UP000739538"/>
    </source>
</evidence>
<evidence type="ECO:0000313" key="3">
    <source>
        <dbReference type="EMBL" id="MCA9758232.1"/>
    </source>
</evidence>
<name>A0A956NG87_UNCEI</name>
<proteinExistence type="inferred from homology"/>
<evidence type="ECO:0000256" key="1">
    <source>
        <dbReference type="ARBA" id="ARBA00006464"/>
    </source>
</evidence>
<feature type="domain" description="Bacterial sugar transferase" evidence="2">
    <location>
        <begin position="1"/>
        <end position="186"/>
    </location>
</feature>
<comment type="caution">
    <text evidence="3">The sequence shown here is derived from an EMBL/GenBank/DDBJ whole genome shotgun (WGS) entry which is preliminary data.</text>
</comment>
<sequence>MDVLASGVALLLLSPLFLAIIIAIKLEDGGPILYCSERVGRGGRCFRFLKFRSMIPSADSCRDSLQNLNEVDGPVFKIENDPRITRVGRILRRTSMDELPQFWNVFRGDMSCVGPRPPIPSEVENYEPWQLERLSVRPGITCLWQISGRSRIGFDEWMRLDMEYIHHHRTLSSDLNILLRTVPAVVSGEGAY</sequence>
<dbReference type="InterPro" id="IPR003362">
    <property type="entry name" value="Bact_transf"/>
</dbReference>
<dbReference type="GO" id="GO:0016780">
    <property type="term" value="F:phosphotransferase activity, for other substituted phosphate groups"/>
    <property type="evidence" value="ECO:0007669"/>
    <property type="project" value="TreeGrafter"/>
</dbReference>
<comment type="similarity">
    <text evidence="1">Belongs to the bacterial sugar transferase family.</text>
</comment>
<keyword evidence="3" id="KW-0808">Transferase</keyword>
<dbReference type="PANTHER" id="PTHR30576:SF10">
    <property type="entry name" value="SLL5057 PROTEIN"/>
    <property type="match status" value="1"/>
</dbReference>
<dbReference type="Pfam" id="PF02397">
    <property type="entry name" value="Bac_transf"/>
    <property type="match status" value="1"/>
</dbReference>
<dbReference type="PANTHER" id="PTHR30576">
    <property type="entry name" value="COLANIC BIOSYNTHESIS UDP-GLUCOSE LIPID CARRIER TRANSFERASE"/>
    <property type="match status" value="1"/>
</dbReference>
<accession>A0A956NG87</accession>
<organism evidence="3 4">
    <name type="scientific">Eiseniibacteriota bacterium</name>
    <dbReference type="NCBI Taxonomy" id="2212470"/>
    <lineage>
        <taxon>Bacteria</taxon>
        <taxon>Candidatus Eiseniibacteriota</taxon>
    </lineage>
</organism>
<dbReference type="AlphaFoldDB" id="A0A956NG87"/>
<protein>
    <submittedName>
        <fullName evidence="3">Sugar transferase</fullName>
    </submittedName>
</protein>
<dbReference type="Proteomes" id="UP000739538">
    <property type="component" value="Unassembled WGS sequence"/>
</dbReference>
<evidence type="ECO:0000259" key="2">
    <source>
        <dbReference type="Pfam" id="PF02397"/>
    </source>
</evidence>
<gene>
    <name evidence="3" type="ORF">KDA27_20730</name>
</gene>
<reference evidence="3" key="1">
    <citation type="submission" date="2020-04" db="EMBL/GenBank/DDBJ databases">
        <authorList>
            <person name="Zhang T."/>
        </authorList>
    </citation>
    <scope>NUCLEOTIDE SEQUENCE</scope>
    <source>
        <strain evidence="3">HKST-UBA02</strain>
    </source>
</reference>
<dbReference type="EMBL" id="JAGQHS010000153">
    <property type="protein sequence ID" value="MCA9758232.1"/>
    <property type="molecule type" value="Genomic_DNA"/>
</dbReference>
<reference evidence="3" key="2">
    <citation type="journal article" date="2021" name="Microbiome">
        <title>Successional dynamics and alternative stable states in a saline activated sludge microbial community over 9 years.</title>
        <authorList>
            <person name="Wang Y."/>
            <person name="Ye J."/>
            <person name="Ju F."/>
            <person name="Liu L."/>
            <person name="Boyd J.A."/>
            <person name="Deng Y."/>
            <person name="Parks D.H."/>
            <person name="Jiang X."/>
            <person name="Yin X."/>
            <person name="Woodcroft B.J."/>
            <person name="Tyson G.W."/>
            <person name="Hugenholtz P."/>
            <person name="Polz M.F."/>
            <person name="Zhang T."/>
        </authorList>
    </citation>
    <scope>NUCLEOTIDE SEQUENCE</scope>
    <source>
        <strain evidence="3">HKST-UBA02</strain>
    </source>
</reference>